<accession>A0A9D9HV51</accession>
<dbReference type="PANTHER" id="PTHR45661">
    <property type="entry name" value="SURFACE ANTIGEN"/>
    <property type="match status" value="1"/>
</dbReference>
<protein>
    <submittedName>
        <fullName evidence="1">Leucine-rich repeat domain-containing protein</fullName>
    </submittedName>
</protein>
<organism evidence="1 2">
    <name type="scientific">Candidatus Gallipaludibacter merdavium</name>
    <dbReference type="NCBI Taxonomy" id="2840839"/>
    <lineage>
        <taxon>Bacteria</taxon>
        <taxon>Pseudomonadati</taxon>
        <taxon>Bacteroidota</taxon>
        <taxon>Bacteroidia</taxon>
        <taxon>Bacteroidales</taxon>
        <taxon>Candidatus Gallipaludibacter</taxon>
    </lineage>
</organism>
<dbReference type="Gene3D" id="3.80.10.10">
    <property type="entry name" value="Ribonuclease Inhibitor"/>
    <property type="match status" value="3"/>
</dbReference>
<dbReference type="EMBL" id="JADIMG010000092">
    <property type="protein sequence ID" value="MBO8460605.1"/>
    <property type="molecule type" value="Genomic_DNA"/>
</dbReference>
<sequence>MKKRLIIIFIATISIFSTWAAENKEKIFLQTEAGKLTATFISQKHNPREITHLTIEGNLNESDFLFIKENMPNLHFLDISNTTNTTLPTYVFANNRTLTTIILPNSLTIIPSAAFMNSRIESITIPSMVNTIGDYAFQNCTSLISISLPQSINSIGTYAFENCYSLSSISMGSIITYGDYSFEDCNALKEIRYTCELSDWCKQTFSNLSSNPLYYAHNLYINNIHIDTLTIPENIIRIDKYTFAGLNCLSVIIPHTTTSIGNNAFYNCNLLQNIHIGNQVKYIEYNAFERCDALHSITCTSPIPPLSNQTLTSIDPKTCKLTVPEEALVNYFESSTWSPFLSFED</sequence>
<dbReference type="AlphaFoldDB" id="A0A9D9HV51"/>
<reference evidence="1" key="1">
    <citation type="submission" date="2020-10" db="EMBL/GenBank/DDBJ databases">
        <authorList>
            <person name="Gilroy R."/>
        </authorList>
    </citation>
    <scope>NUCLEOTIDE SEQUENCE</scope>
    <source>
        <strain evidence="1">G3-3990</strain>
    </source>
</reference>
<proteinExistence type="predicted"/>
<dbReference type="InterPro" id="IPR026906">
    <property type="entry name" value="LRR_5"/>
</dbReference>
<dbReference type="SUPFAM" id="SSF52058">
    <property type="entry name" value="L domain-like"/>
    <property type="match status" value="1"/>
</dbReference>
<reference evidence="1" key="2">
    <citation type="journal article" date="2021" name="PeerJ">
        <title>Extensive microbial diversity within the chicken gut microbiome revealed by metagenomics and culture.</title>
        <authorList>
            <person name="Gilroy R."/>
            <person name="Ravi A."/>
            <person name="Getino M."/>
            <person name="Pursley I."/>
            <person name="Horton D.L."/>
            <person name="Alikhan N.F."/>
            <person name="Baker D."/>
            <person name="Gharbi K."/>
            <person name="Hall N."/>
            <person name="Watson M."/>
            <person name="Adriaenssens E.M."/>
            <person name="Foster-Nyarko E."/>
            <person name="Jarju S."/>
            <person name="Secka A."/>
            <person name="Antonio M."/>
            <person name="Oren A."/>
            <person name="Chaudhuri R.R."/>
            <person name="La Ragione R."/>
            <person name="Hildebrand F."/>
            <person name="Pallen M.J."/>
        </authorList>
    </citation>
    <scope>NUCLEOTIDE SEQUENCE</scope>
    <source>
        <strain evidence="1">G3-3990</strain>
    </source>
</reference>
<dbReference type="InterPro" id="IPR032675">
    <property type="entry name" value="LRR_dom_sf"/>
</dbReference>
<evidence type="ECO:0000313" key="1">
    <source>
        <dbReference type="EMBL" id="MBO8460605.1"/>
    </source>
</evidence>
<dbReference type="Pfam" id="PF13306">
    <property type="entry name" value="LRR_5"/>
    <property type="match status" value="2"/>
</dbReference>
<gene>
    <name evidence="1" type="ORF">IAA73_09760</name>
</gene>
<dbReference type="Proteomes" id="UP000823641">
    <property type="component" value="Unassembled WGS sequence"/>
</dbReference>
<evidence type="ECO:0000313" key="2">
    <source>
        <dbReference type="Proteomes" id="UP000823641"/>
    </source>
</evidence>
<comment type="caution">
    <text evidence="1">The sequence shown here is derived from an EMBL/GenBank/DDBJ whole genome shotgun (WGS) entry which is preliminary data.</text>
</comment>
<dbReference type="PANTHER" id="PTHR45661:SF3">
    <property type="entry name" value="IG-LIKE DOMAIN-CONTAINING PROTEIN"/>
    <property type="match status" value="1"/>
</dbReference>
<dbReference type="InterPro" id="IPR053139">
    <property type="entry name" value="Surface_bspA-like"/>
</dbReference>
<name>A0A9D9HV51_9BACT</name>